<proteinExistence type="predicted"/>
<dbReference type="Proteomes" id="UP000768471">
    <property type="component" value="Unassembled WGS sequence"/>
</dbReference>
<keyword evidence="2" id="KW-0732">Signal</keyword>
<dbReference type="Pfam" id="PF06834">
    <property type="entry name" value="TraU"/>
    <property type="match status" value="1"/>
</dbReference>
<evidence type="ECO:0000256" key="1">
    <source>
        <dbReference type="SAM" id="MobiDB-lite"/>
    </source>
</evidence>
<accession>A0ABS0NAD1</accession>
<comment type="caution">
    <text evidence="3">The sequence shown here is derived from an EMBL/GenBank/DDBJ whole genome shotgun (WGS) entry which is preliminary data.</text>
</comment>
<dbReference type="InterPro" id="IPR009649">
    <property type="entry name" value="TraU"/>
</dbReference>
<feature type="chain" id="PRO_5046698397" evidence="2">
    <location>
        <begin position="24"/>
        <end position="410"/>
    </location>
</feature>
<protein>
    <submittedName>
        <fullName evidence="3">TraU family protein</fullName>
    </submittedName>
</protein>
<reference evidence="3 4" key="1">
    <citation type="submission" date="2020-09" db="EMBL/GenBank/DDBJ databases">
        <title>Eikenella S3660 sp. nov., isolated from a throat swab.</title>
        <authorList>
            <person name="Buhl M."/>
        </authorList>
    </citation>
    <scope>NUCLEOTIDE SEQUENCE [LARGE SCALE GENOMIC DNA]</scope>
    <source>
        <strain evidence="3 4">S3360</strain>
    </source>
</reference>
<organism evidence="3 4">
    <name type="scientific">Eikenella glucosivorans</name>
    <dbReference type="NCBI Taxonomy" id="2766967"/>
    <lineage>
        <taxon>Bacteria</taxon>
        <taxon>Pseudomonadati</taxon>
        <taxon>Pseudomonadota</taxon>
        <taxon>Betaproteobacteria</taxon>
        <taxon>Neisseriales</taxon>
        <taxon>Neisseriaceae</taxon>
        <taxon>Eikenella</taxon>
    </lineage>
</organism>
<sequence>MQIRYFVISLAAVLLGFSGSLNATGTTGSSGGTPQNSGSTQSDDSDSGSCSNAGYNALMNFNYDSGFPLRIMGNTTVAGSDVPHPPGATNQSTCKCGQEPYAVYGYTRGMWLPTRFVEVVRRADCSPVYGASVKPMLSQMARLSGTLKPVTLQTAGEGSAGRYDTSFRHFHSWEFPFNPYNWSPRCFHKGGNLETSITQPTWSAKDPVFMNLLYPEWMAIGNVVNNPLFDIPAHTASCVANTTGIGWGPADDAAYWLGGCMGNNLPAAGSMSAEKNSIIGTSTILNRSILLSNRTGGFASVSTVGDKALCTPVPVPFPSKSEFKATMLFPYPEAQSANSSAAGSGIDNGTLFGQLSGEVANFFNLNSKGAHRLGASDFSWAIGRSDQALNNNDSDAVYLLWRWVDCCEFN</sequence>
<evidence type="ECO:0000313" key="4">
    <source>
        <dbReference type="Proteomes" id="UP000768471"/>
    </source>
</evidence>
<dbReference type="EMBL" id="JACSGR010000004">
    <property type="protein sequence ID" value="MBH5329246.1"/>
    <property type="molecule type" value="Genomic_DNA"/>
</dbReference>
<evidence type="ECO:0000256" key="2">
    <source>
        <dbReference type="SAM" id="SignalP"/>
    </source>
</evidence>
<keyword evidence="4" id="KW-1185">Reference proteome</keyword>
<feature type="signal peptide" evidence="2">
    <location>
        <begin position="1"/>
        <end position="23"/>
    </location>
</feature>
<feature type="region of interest" description="Disordered" evidence="1">
    <location>
        <begin position="26"/>
        <end position="48"/>
    </location>
</feature>
<evidence type="ECO:0000313" key="3">
    <source>
        <dbReference type="EMBL" id="MBH5329246.1"/>
    </source>
</evidence>
<gene>
    <name evidence="3" type="ORF">H9Q10_06130</name>
</gene>
<name>A0ABS0NAD1_9NEIS</name>
<dbReference type="RefSeq" id="WP_080984511.1">
    <property type="nucleotide sequence ID" value="NZ_JACSGR010000004.1"/>
</dbReference>